<accession>A0A812ZCM5</accession>
<comment type="caution">
    <text evidence="1">The sequence shown here is derived from an EMBL/GenBank/DDBJ whole genome shotgun (WGS) entry which is preliminary data.</text>
</comment>
<keyword evidence="2" id="KW-1185">Reference proteome</keyword>
<evidence type="ECO:0000313" key="1">
    <source>
        <dbReference type="EMBL" id="CAE7820396.1"/>
    </source>
</evidence>
<proteinExistence type="predicted"/>
<protein>
    <submittedName>
        <fullName evidence="1">Nipblb protein</fullName>
    </submittedName>
</protein>
<dbReference type="EMBL" id="CAJNJA010046886">
    <property type="protein sequence ID" value="CAE7820396.1"/>
    <property type="molecule type" value="Genomic_DNA"/>
</dbReference>
<feature type="non-terminal residue" evidence="1">
    <location>
        <position position="264"/>
    </location>
</feature>
<evidence type="ECO:0000313" key="2">
    <source>
        <dbReference type="Proteomes" id="UP000601435"/>
    </source>
</evidence>
<reference evidence="1" key="1">
    <citation type="submission" date="2021-02" db="EMBL/GenBank/DDBJ databases">
        <authorList>
            <person name="Dougan E. K."/>
            <person name="Rhodes N."/>
            <person name="Thang M."/>
            <person name="Chan C."/>
        </authorList>
    </citation>
    <scope>NUCLEOTIDE SEQUENCE</scope>
</reference>
<name>A0A812ZCM5_9DINO</name>
<feature type="non-terminal residue" evidence="1">
    <location>
        <position position="1"/>
    </location>
</feature>
<dbReference type="OrthoDB" id="447975at2759"/>
<sequence>VLAEKIDGVNKDLAATSDAMKDLQQSTVQGFSDAFNEFADSLTDNSLLDMDLNQSTHMALASFANWHQESMHKVGSAHLQQIEQALRSLYQRMSAKKQDLESNQTLAQKREALISLQKDAKSTLHQLLQFQDASDINPAMVDQEMKKLLKAAQNSIQSHHMSAERMGRHMEIMQSEYNRRDSLSQHIESQLVEFDKIMVQIRQAAEEYLEDASRQVSLVSRATELTDQYLSRCSSDFWELSLAARKALAAGKKAARSSRMAMNR</sequence>
<dbReference type="AlphaFoldDB" id="A0A812ZCM5"/>
<gene>
    <name evidence="1" type="primary">nipblb</name>
    <name evidence="1" type="ORF">SNEC2469_LOCUS24410</name>
</gene>
<dbReference type="Proteomes" id="UP000601435">
    <property type="component" value="Unassembled WGS sequence"/>
</dbReference>
<organism evidence="1 2">
    <name type="scientific">Symbiodinium necroappetens</name>
    <dbReference type="NCBI Taxonomy" id="1628268"/>
    <lineage>
        <taxon>Eukaryota</taxon>
        <taxon>Sar</taxon>
        <taxon>Alveolata</taxon>
        <taxon>Dinophyceae</taxon>
        <taxon>Suessiales</taxon>
        <taxon>Symbiodiniaceae</taxon>
        <taxon>Symbiodinium</taxon>
    </lineage>
</organism>